<dbReference type="InterPro" id="IPR003782">
    <property type="entry name" value="SCO1/SenC"/>
</dbReference>
<sequence length="212" mass="24429">MRVKNTSNNWILGILGLFIIVISCESKRSLPYLGPKEVVEKNGKTDTIYHKIPDFKFLNQDSTWVSQKDFDGKIYVADFFFTSCPTICPKMKTQLLRIYQRYLNNPDIKILSHSIDPDYDGPNVLKKYANRMEVDSKKWNFVTGNKSEIYKIGQKSYMVSAQEDPNEAGGFVHSGAFILVDKNRHVRGIYDGTKEPEVNKLIEDIEILLHEK</sequence>
<feature type="binding site" evidence="3">
    <location>
        <position position="173"/>
    </location>
    <ligand>
        <name>Cu cation</name>
        <dbReference type="ChEBI" id="CHEBI:23378"/>
    </ligand>
</feature>
<keyword evidence="4" id="KW-1015">Disulfide bond</keyword>
<dbReference type="Proteomes" id="UP000282832">
    <property type="component" value="Unassembled WGS sequence"/>
</dbReference>
<feature type="binding site" evidence="3">
    <location>
        <position position="88"/>
    </location>
    <ligand>
        <name>Cu cation</name>
        <dbReference type="ChEBI" id="CHEBI:23378"/>
    </ligand>
</feature>
<evidence type="ECO:0000256" key="3">
    <source>
        <dbReference type="PIRSR" id="PIRSR603782-1"/>
    </source>
</evidence>
<feature type="binding site" evidence="3">
    <location>
        <position position="84"/>
    </location>
    <ligand>
        <name>Cu cation</name>
        <dbReference type="ChEBI" id="CHEBI:23378"/>
    </ligand>
</feature>
<feature type="domain" description="Thioredoxin" evidence="5">
    <location>
        <begin position="46"/>
        <end position="210"/>
    </location>
</feature>
<dbReference type="CDD" id="cd02968">
    <property type="entry name" value="SCO"/>
    <property type="match status" value="1"/>
</dbReference>
<name>A0A437PMM7_9BACT</name>
<dbReference type="InterPro" id="IPR036249">
    <property type="entry name" value="Thioredoxin-like_sf"/>
</dbReference>
<gene>
    <name evidence="6" type="ORF">EOJ36_10710</name>
</gene>
<dbReference type="PROSITE" id="PS51257">
    <property type="entry name" value="PROKAR_LIPOPROTEIN"/>
    <property type="match status" value="1"/>
</dbReference>
<dbReference type="RefSeq" id="WP_127805206.1">
    <property type="nucleotide sequence ID" value="NZ_SACY01000005.1"/>
</dbReference>
<accession>A0A437PMM7</accession>
<proteinExistence type="inferred from homology"/>
<feature type="disulfide bond" description="Redox-active" evidence="4">
    <location>
        <begin position="84"/>
        <end position="88"/>
    </location>
</feature>
<dbReference type="Gene3D" id="3.40.30.10">
    <property type="entry name" value="Glutaredoxin"/>
    <property type="match status" value="1"/>
</dbReference>
<keyword evidence="3" id="KW-0479">Metal-binding</keyword>
<reference evidence="6 7" key="1">
    <citation type="submission" date="2019-01" db="EMBL/GenBank/DDBJ databases">
        <authorList>
            <person name="Chen W.-M."/>
        </authorList>
    </citation>
    <scope>NUCLEOTIDE SEQUENCE [LARGE SCALE GENOMIC DNA]</scope>
    <source>
        <strain evidence="6 7">FSY-15</strain>
    </source>
</reference>
<evidence type="ECO:0000256" key="1">
    <source>
        <dbReference type="ARBA" id="ARBA00010996"/>
    </source>
</evidence>
<organism evidence="6 7">
    <name type="scientific">Sandaracinomonas limnophila</name>
    <dbReference type="NCBI Taxonomy" id="1862386"/>
    <lineage>
        <taxon>Bacteria</taxon>
        <taxon>Pseudomonadati</taxon>
        <taxon>Bacteroidota</taxon>
        <taxon>Cytophagia</taxon>
        <taxon>Cytophagales</taxon>
        <taxon>Flectobacillaceae</taxon>
        <taxon>Sandaracinomonas</taxon>
    </lineage>
</organism>
<dbReference type="PROSITE" id="PS51352">
    <property type="entry name" value="THIOREDOXIN_2"/>
    <property type="match status" value="1"/>
</dbReference>
<evidence type="ECO:0000313" key="6">
    <source>
        <dbReference type="EMBL" id="RVU23541.1"/>
    </source>
</evidence>
<dbReference type="PANTHER" id="PTHR12151">
    <property type="entry name" value="ELECTRON TRANSPORT PROTIN SCO1/SENC FAMILY MEMBER"/>
    <property type="match status" value="1"/>
</dbReference>
<evidence type="ECO:0000256" key="2">
    <source>
        <dbReference type="ARBA" id="ARBA00023008"/>
    </source>
</evidence>
<dbReference type="GO" id="GO:0046872">
    <property type="term" value="F:metal ion binding"/>
    <property type="evidence" value="ECO:0007669"/>
    <property type="project" value="UniProtKB-KW"/>
</dbReference>
<keyword evidence="7" id="KW-1185">Reference proteome</keyword>
<dbReference type="SUPFAM" id="SSF52833">
    <property type="entry name" value="Thioredoxin-like"/>
    <property type="match status" value="1"/>
</dbReference>
<dbReference type="OrthoDB" id="9811998at2"/>
<dbReference type="EMBL" id="SACY01000005">
    <property type="protein sequence ID" value="RVU23541.1"/>
    <property type="molecule type" value="Genomic_DNA"/>
</dbReference>
<keyword evidence="2 3" id="KW-0186">Copper</keyword>
<evidence type="ECO:0000259" key="5">
    <source>
        <dbReference type="PROSITE" id="PS51352"/>
    </source>
</evidence>
<dbReference type="InterPro" id="IPR013766">
    <property type="entry name" value="Thioredoxin_domain"/>
</dbReference>
<dbReference type="PANTHER" id="PTHR12151:SF25">
    <property type="entry name" value="LINALOOL DEHYDRATASE_ISOMERASE DOMAIN-CONTAINING PROTEIN"/>
    <property type="match status" value="1"/>
</dbReference>
<evidence type="ECO:0000256" key="4">
    <source>
        <dbReference type="PIRSR" id="PIRSR603782-2"/>
    </source>
</evidence>
<comment type="similarity">
    <text evidence="1">Belongs to the SCO1/2 family.</text>
</comment>
<evidence type="ECO:0000313" key="7">
    <source>
        <dbReference type="Proteomes" id="UP000282832"/>
    </source>
</evidence>
<dbReference type="AlphaFoldDB" id="A0A437PMM7"/>
<protein>
    <submittedName>
        <fullName evidence="6">SCO family protein</fullName>
    </submittedName>
</protein>
<comment type="caution">
    <text evidence="6">The sequence shown here is derived from an EMBL/GenBank/DDBJ whole genome shotgun (WGS) entry which is preliminary data.</text>
</comment>
<dbReference type="Pfam" id="PF02630">
    <property type="entry name" value="SCO1-SenC"/>
    <property type="match status" value="1"/>
</dbReference>